<dbReference type="GO" id="GO:0046872">
    <property type="term" value="F:metal ion binding"/>
    <property type="evidence" value="ECO:0007669"/>
    <property type="project" value="UniProtKB-KW"/>
</dbReference>
<dbReference type="OrthoDB" id="412874at2759"/>
<evidence type="ECO:0000256" key="3">
    <source>
        <dbReference type="ARBA" id="ARBA00022670"/>
    </source>
</evidence>
<dbReference type="Proteomes" id="UP000186583">
    <property type="component" value="Unassembled WGS sequence"/>
</dbReference>
<dbReference type="InterPro" id="IPR001384">
    <property type="entry name" value="Peptidase_M35"/>
</dbReference>
<organism evidence="14 15">
    <name type="scientific">Colletotrichum chlorophyti</name>
    <dbReference type="NCBI Taxonomy" id="708187"/>
    <lineage>
        <taxon>Eukaryota</taxon>
        <taxon>Fungi</taxon>
        <taxon>Dikarya</taxon>
        <taxon>Ascomycota</taxon>
        <taxon>Pezizomycotina</taxon>
        <taxon>Sordariomycetes</taxon>
        <taxon>Hypocreomycetidae</taxon>
        <taxon>Glomerellales</taxon>
        <taxon>Glomerellaceae</taxon>
        <taxon>Colletotrichum</taxon>
    </lineage>
</organism>
<evidence type="ECO:0000256" key="6">
    <source>
        <dbReference type="ARBA" id="ARBA00022729"/>
    </source>
</evidence>
<keyword evidence="9 13" id="KW-0482">Metalloprotease</keyword>
<feature type="binding site" evidence="12">
    <location>
        <position position="307"/>
    </location>
    <ligand>
        <name>Zn(2+)</name>
        <dbReference type="ChEBI" id="CHEBI:29105"/>
        <note>catalytic</note>
    </ligand>
</feature>
<feature type="active site" evidence="11">
    <location>
        <position position="308"/>
    </location>
</feature>
<protein>
    <recommendedName>
        <fullName evidence="13">Neutral protease 2</fullName>
        <ecNumber evidence="13">3.4.24.39</ecNumber>
    </recommendedName>
    <alternativeName>
        <fullName evidence="13">Deuterolysin</fullName>
    </alternativeName>
</protein>
<keyword evidence="3 13" id="KW-0645">Protease</keyword>
<evidence type="ECO:0000256" key="9">
    <source>
        <dbReference type="ARBA" id="ARBA00023049"/>
    </source>
</evidence>
<dbReference type="AlphaFoldDB" id="A0A1Q8RSV9"/>
<comment type="function">
    <text evidence="13">Secreted metalloproteinase that allows assimilation of proteinaceous substrates. Shows high activities on basic nuclear substrates such as histone and protamine.</text>
</comment>
<dbReference type="Gene3D" id="2.60.40.2970">
    <property type="match status" value="1"/>
</dbReference>
<dbReference type="EC" id="3.4.24.39" evidence="13"/>
<comment type="cofactor">
    <cofactor evidence="12 13">
        <name>Zn(2+)</name>
        <dbReference type="ChEBI" id="CHEBI:29105"/>
    </cofactor>
    <text evidence="12 13">Binds 1 zinc ion per subunit.</text>
</comment>
<keyword evidence="7 13" id="KW-0378">Hydrolase</keyword>
<dbReference type="Gene3D" id="3.40.390.10">
    <property type="entry name" value="Collagenase (Catalytic Domain)"/>
    <property type="match status" value="1"/>
</dbReference>
<dbReference type="InterPro" id="IPR050414">
    <property type="entry name" value="Fungal_M35_metalloproteases"/>
</dbReference>
<name>A0A1Q8RSV9_9PEZI</name>
<evidence type="ECO:0000256" key="8">
    <source>
        <dbReference type="ARBA" id="ARBA00022833"/>
    </source>
</evidence>
<evidence type="ECO:0000313" key="15">
    <source>
        <dbReference type="Proteomes" id="UP000186583"/>
    </source>
</evidence>
<evidence type="ECO:0000256" key="12">
    <source>
        <dbReference type="PIRSR" id="PIRSR601384-2"/>
    </source>
</evidence>
<dbReference type="GO" id="GO:0004222">
    <property type="term" value="F:metalloendopeptidase activity"/>
    <property type="evidence" value="ECO:0007669"/>
    <property type="project" value="InterPro"/>
</dbReference>
<dbReference type="CDD" id="cd11008">
    <property type="entry name" value="M35_deuterolysin_like"/>
    <property type="match status" value="1"/>
</dbReference>
<keyword evidence="4 13" id="KW-0165">Cleavage on pair of basic residues</keyword>
<keyword evidence="10" id="KW-0865">Zymogen</keyword>
<keyword evidence="6 13" id="KW-0732">Signal</keyword>
<evidence type="ECO:0000256" key="5">
    <source>
        <dbReference type="ARBA" id="ARBA00022723"/>
    </source>
</evidence>
<dbReference type="PANTHER" id="PTHR37016:SF2">
    <property type="entry name" value="NEUTRAL PROTEASE 2 HOMOLOG SNOG_02177"/>
    <property type="match status" value="1"/>
</dbReference>
<dbReference type="SUPFAM" id="SSF55486">
    <property type="entry name" value="Metalloproteases ('zincins'), catalytic domain"/>
    <property type="match status" value="1"/>
</dbReference>
<comment type="subcellular location">
    <subcellularLocation>
        <location evidence="13">Secreted</location>
    </subcellularLocation>
</comment>
<reference evidence="14 15" key="1">
    <citation type="submission" date="2016-11" db="EMBL/GenBank/DDBJ databases">
        <title>Draft Genome Assembly of Colletotrichum chlorophyti a pathogen of herbaceous plants.</title>
        <authorList>
            <person name="Gan P."/>
            <person name="Narusaka M."/>
            <person name="Tsushima A."/>
            <person name="Narusaka Y."/>
            <person name="Takano Y."/>
            <person name="Shirasu K."/>
        </authorList>
    </citation>
    <scope>NUCLEOTIDE SEQUENCE [LARGE SCALE GENOMIC DNA]</scope>
    <source>
        <strain evidence="14 15">NTL11</strain>
    </source>
</reference>
<dbReference type="STRING" id="708187.A0A1Q8RSV9"/>
<comment type="similarity">
    <text evidence="2 13">Belongs to the peptidase M35 family.</text>
</comment>
<evidence type="ECO:0000256" key="11">
    <source>
        <dbReference type="PIRSR" id="PIRSR601384-1"/>
    </source>
</evidence>
<dbReference type="GO" id="GO:0005576">
    <property type="term" value="C:extracellular region"/>
    <property type="evidence" value="ECO:0007669"/>
    <property type="project" value="UniProtKB-SubCell"/>
</dbReference>
<keyword evidence="8 12" id="KW-0862">Zinc</keyword>
<evidence type="ECO:0000256" key="13">
    <source>
        <dbReference type="RuleBase" id="RU361126"/>
    </source>
</evidence>
<dbReference type="GO" id="GO:0006508">
    <property type="term" value="P:proteolysis"/>
    <property type="evidence" value="ECO:0007669"/>
    <property type="project" value="UniProtKB-KW"/>
</dbReference>
<keyword evidence="5 12" id="KW-0479">Metal-binding</keyword>
<feature type="binding site" evidence="12">
    <location>
        <position position="311"/>
    </location>
    <ligand>
        <name>Zn(2+)</name>
        <dbReference type="ChEBI" id="CHEBI:29105"/>
        <note>catalytic</note>
    </ligand>
</feature>
<gene>
    <name evidence="14" type="ORF">CCHL11_09563</name>
</gene>
<evidence type="ECO:0000256" key="4">
    <source>
        <dbReference type="ARBA" id="ARBA00022685"/>
    </source>
</evidence>
<sequence length="357" mass="38652">MRFFAGLTLLAALVSAGPVAVDISKRNEPLEIVLKRVGNTGIKATLKNAGDEPLKLFTAGTFLDTAAVEKLTVLSDSQPVPFDGVRLRLAPQKFITDASFKTLKAGQTVNIELDFAQMHDLGKNTTFEVFASGGIPYANAGSTKISGVINYSSNTLSVKDVDSAKAAFTRLSFHNEIKRTIVQADCTGKNLTAVMAALINCQKMARAAANTAMTDDKRMQEYFKVSTPEAKQVVFNTFSRVASECSRRDRGVSKQYCSDVYASCSPGVLAYTVPALKYMVNCPLYFSALPGLTKTCHAQDQATTTLHEMTHLLQVKGTLDYGIYGYDAIKTLKSAENLNHADTYCLFANAVNIGKTC</sequence>
<dbReference type="PANTHER" id="PTHR37016">
    <property type="match status" value="1"/>
</dbReference>
<proteinExistence type="inferred from homology"/>
<dbReference type="EMBL" id="MPGH01000097">
    <property type="protein sequence ID" value="OLN87408.1"/>
    <property type="molecule type" value="Genomic_DNA"/>
</dbReference>
<keyword evidence="13" id="KW-0964">Secreted</keyword>
<evidence type="ECO:0000256" key="2">
    <source>
        <dbReference type="ARBA" id="ARBA00010279"/>
    </source>
</evidence>
<feature type="chain" id="PRO_5011832664" description="Neutral protease 2" evidence="13">
    <location>
        <begin position="17"/>
        <end position="357"/>
    </location>
</feature>
<evidence type="ECO:0000256" key="7">
    <source>
        <dbReference type="ARBA" id="ARBA00022801"/>
    </source>
</evidence>
<dbReference type="InterPro" id="IPR024079">
    <property type="entry name" value="MetalloPept_cat_dom_sf"/>
</dbReference>
<evidence type="ECO:0000256" key="10">
    <source>
        <dbReference type="ARBA" id="ARBA00023145"/>
    </source>
</evidence>
<feature type="signal peptide" evidence="13">
    <location>
        <begin position="1"/>
        <end position="16"/>
    </location>
</feature>
<dbReference type="Pfam" id="PF02102">
    <property type="entry name" value="Peptidase_M35"/>
    <property type="match status" value="1"/>
</dbReference>
<comment type="catalytic activity">
    <reaction evidence="1 13">
        <text>Preferential cleavage of bonds with hydrophobic residues in P1'. Also 3-Asn-|-Gln-4 and 8-Gly-|-Ser-9 bonds in insulin B chain.</text>
        <dbReference type="EC" id="3.4.24.39"/>
    </reaction>
</comment>
<keyword evidence="15" id="KW-1185">Reference proteome</keyword>
<evidence type="ECO:0000313" key="14">
    <source>
        <dbReference type="EMBL" id="OLN87408.1"/>
    </source>
</evidence>
<feature type="binding site" evidence="12">
    <location>
        <position position="320"/>
    </location>
    <ligand>
        <name>Zn(2+)</name>
        <dbReference type="ChEBI" id="CHEBI:29105"/>
        <note>catalytic</note>
    </ligand>
</feature>
<dbReference type="PRINTS" id="PR00768">
    <property type="entry name" value="DEUTEROLYSIN"/>
</dbReference>
<comment type="caution">
    <text evidence="14">The sequence shown here is derived from an EMBL/GenBank/DDBJ whole genome shotgun (WGS) entry which is preliminary data.</text>
</comment>
<accession>A0A1Q8RSV9</accession>
<evidence type="ECO:0000256" key="1">
    <source>
        <dbReference type="ARBA" id="ARBA00001187"/>
    </source>
</evidence>